<keyword evidence="6" id="KW-1133">Transmembrane helix</keyword>
<accession>A0A3Q8WU60</accession>
<protein>
    <submittedName>
        <fullName evidence="8">Copper resistance protein CopC</fullName>
    </submittedName>
</protein>
<proteinExistence type="predicted"/>
<evidence type="ECO:0000259" key="7">
    <source>
        <dbReference type="Pfam" id="PF04234"/>
    </source>
</evidence>
<evidence type="ECO:0000256" key="1">
    <source>
        <dbReference type="ARBA" id="ARBA00004196"/>
    </source>
</evidence>
<dbReference type="Pfam" id="PF04234">
    <property type="entry name" value="CopC"/>
    <property type="match status" value="1"/>
</dbReference>
<dbReference type="InterPro" id="IPR014756">
    <property type="entry name" value="Ig_E-set"/>
</dbReference>
<dbReference type="AlphaFoldDB" id="A0A3Q8WU60"/>
<feature type="transmembrane region" description="Helical" evidence="6">
    <location>
        <begin position="231"/>
        <end position="251"/>
    </location>
</feature>
<keyword evidence="6" id="KW-0472">Membrane</keyword>
<dbReference type="EMBL" id="CP034438">
    <property type="protein sequence ID" value="AZN30404.1"/>
    <property type="molecule type" value="Genomic_DNA"/>
</dbReference>
<feature type="compositionally biased region" description="Polar residues" evidence="5">
    <location>
        <begin position="26"/>
        <end position="35"/>
    </location>
</feature>
<feature type="region of interest" description="Disordered" evidence="5">
    <location>
        <begin position="1"/>
        <end position="35"/>
    </location>
</feature>
<dbReference type="GO" id="GO:0046688">
    <property type="term" value="P:response to copper ion"/>
    <property type="evidence" value="ECO:0007669"/>
    <property type="project" value="InterPro"/>
</dbReference>
<evidence type="ECO:0000313" key="9">
    <source>
        <dbReference type="Proteomes" id="UP000270021"/>
    </source>
</evidence>
<feature type="transmembrane region" description="Helical" evidence="6">
    <location>
        <begin position="63"/>
        <end position="81"/>
    </location>
</feature>
<dbReference type="Proteomes" id="UP000270021">
    <property type="component" value="Chromosome"/>
</dbReference>
<feature type="compositionally biased region" description="Low complexity" evidence="5">
    <location>
        <begin position="11"/>
        <end position="25"/>
    </location>
</feature>
<keyword evidence="2" id="KW-0479">Metal-binding</keyword>
<dbReference type="Gene3D" id="2.60.40.1220">
    <property type="match status" value="1"/>
</dbReference>
<keyword evidence="9" id="KW-1185">Reference proteome</keyword>
<dbReference type="GO" id="GO:0006825">
    <property type="term" value="P:copper ion transport"/>
    <property type="evidence" value="ECO:0007669"/>
    <property type="project" value="InterPro"/>
</dbReference>
<dbReference type="KEGG" id="fsl:EJO69_08885"/>
<comment type="subcellular location">
    <subcellularLocation>
        <location evidence="1">Cell envelope</location>
    </subcellularLocation>
</comment>
<dbReference type="PANTHER" id="PTHR34820:SF4">
    <property type="entry name" value="INNER MEMBRANE PROTEIN YEBZ"/>
    <property type="match status" value="1"/>
</dbReference>
<evidence type="ECO:0000313" key="8">
    <source>
        <dbReference type="EMBL" id="AZN30404.1"/>
    </source>
</evidence>
<evidence type="ECO:0000256" key="4">
    <source>
        <dbReference type="ARBA" id="ARBA00023008"/>
    </source>
</evidence>
<dbReference type="GO" id="GO:0005886">
    <property type="term" value="C:plasma membrane"/>
    <property type="evidence" value="ECO:0007669"/>
    <property type="project" value="TreeGrafter"/>
</dbReference>
<dbReference type="InterPro" id="IPR007348">
    <property type="entry name" value="CopC_dom"/>
</dbReference>
<keyword evidence="3" id="KW-0732">Signal</keyword>
<feature type="compositionally biased region" description="Low complexity" evidence="5">
    <location>
        <begin position="182"/>
        <end position="198"/>
    </location>
</feature>
<name>A0A3Q8WU60_9ACTO</name>
<dbReference type="SUPFAM" id="SSF81296">
    <property type="entry name" value="E set domains"/>
    <property type="match status" value="1"/>
</dbReference>
<feature type="domain" description="CopC" evidence="7">
    <location>
        <begin position="82"/>
        <end position="173"/>
    </location>
</feature>
<evidence type="ECO:0000256" key="2">
    <source>
        <dbReference type="ARBA" id="ARBA00022723"/>
    </source>
</evidence>
<keyword evidence="4" id="KW-0186">Copper</keyword>
<keyword evidence="6" id="KW-0812">Transmembrane</keyword>
<dbReference type="GO" id="GO:0030313">
    <property type="term" value="C:cell envelope"/>
    <property type="evidence" value="ECO:0007669"/>
    <property type="project" value="UniProtKB-SubCell"/>
</dbReference>
<dbReference type="OrthoDB" id="5242236at2"/>
<evidence type="ECO:0000256" key="5">
    <source>
        <dbReference type="SAM" id="MobiDB-lite"/>
    </source>
</evidence>
<dbReference type="InterPro" id="IPR014755">
    <property type="entry name" value="Cu-Rt/internalin_Ig-like"/>
</dbReference>
<feature type="region of interest" description="Disordered" evidence="5">
    <location>
        <begin position="169"/>
        <end position="227"/>
    </location>
</feature>
<sequence length="255" mass="25940">MWTAPGACPASHSSSLRTSTSVNPSGMGSSASRSVVTMGPGLSGIAMRLEYGERMLGRNFSPVMLLVLVAGFLFGAAPAQAHDTLIAVSPEDGSQVNSSPAEVVLTFSGVPLDVSPQAILQRDGETIDTEPVTIDGFDVILPLPKLEGGDYTVIYSIVSSDGHRIDGTTSFSVAGGGGQSGSTGAAPDETGAPAPAETTAEDEPATDSDGTDTDSTEGEESGTDDGVVSGIRWAGILVVTLGIAVIISRSLRNRK</sequence>
<dbReference type="GO" id="GO:0042597">
    <property type="term" value="C:periplasmic space"/>
    <property type="evidence" value="ECO:0007669"/>
    <property type="project" value="InterPro"/>
</dbReference>
<evidence type="ECO:0000256" key="6">
    <source>
        <dbReference type="SAM" id="Phobius"/>
    </source>
</evidence>
<organism evidence="8 9">
    <name type="scientific">Flaviflexus salsibiostraticola</name>
    <dbReference type="NCBI Taxonomy" id="1282737"/>
    <lineage>
        <taxon>Bacteria</taxon>
        <taxon>Bacillati</taxon>
        <taxon>Actinomycetota</taxon>
        <taxon>Actinomycetes</taxon>
        <taxon>Actinomycetales</taxon>
        <taxon>Actinomycetaceae</taxon>
        <taxon>Flaviflexus</taxon>
    </lineage>
</organism>
<dbReference type="InterPro" id="IPR032694">
    <property type="entry name" value="CopC/D"/>
</dbReference>
<evidence type="ECO:0000256" key="3">
    <source>
        <dbReference type="ARBA" id="ARBA00022729"/>
    </source>
</evidence>
<gene>
    <name evidence="8" type="ORF">EJO69_08885</name>
</gene>
<dbReference type="GO" id="GO:0005507">
    <property type="term" value="F:copper ion binding"/>
    <property type="evidence" value="ECO:0007669"/>
    <property type="project" value="InterPro"/>
</dbReference>
<feature type="compositionally biased region" description="Acidic residues" evidence="5">
    <location>
        <begin position="199"/>
        <end position="223"/>
    </location>
</feature>
<reference evidence="8 9" key="1">
    <citation type="submission" date="2018-12" db="EMBL/GenBank/DDBJ databases">
        <title>Complete genome sequence of Flaviflexus salsibiostraticola KCTC 33148.</title>
        <authorList>
            <person name="Bae J.-W."/>
        </authorList>
    </citation>
    <scope>NUCLEOTIDE SEQUENCE [LARGE SCALE GENOMIC DNA]</scope>
    <source>
        <strain evidence="8 9">KCTC 33148</strain>
    </source>
</reference>
<dbReference type="PANTHER" id="PTHR34820">
    <property type="entry name" value="INNER MEMBRANE PROTEIN YEBZ"/>
    <property type="match status" value="1"/>
</dbReference>